<keyword evidence="3" id="KW-1185">Reference proteome</keyword>
<evidence type="ECO:0000313" key="2">
    <source>
        <dbReference type="EMBL" id="GLC48174.1"/>
    </source>
</evidence>
<organism evidence="2 3">
    <name type="scientific">Pleodorina starrii</name>
    <dbReference type="NCBI Taxonomy" id="330485"/>
    <lineage>
        <taxon>Eukaryota</taxon>
        <taxon>Viridiplantae</taxon>
        <taxon>Chlorophyta</taxon>
        <taxon>core chlorophytes</taxon>
        <taxon>Chlorophyceae</taxon>
        <taxon>CS clade</taxon>
        <taxon>Chlamydomonadales</taxon>
        <taxon>Volvocaceae</taxon>
        <taxon>Pleodorina</taxon>
    </lineage>
</organism>
<evidence type="ECO:0000256" key="1">
    <source>
        <dbReference type="SAM" id="MobiDB-lite"/>
    </source>
</evidence>
<accession>A0A9W6B9N5</accession>
<feature type="region of interest" description="Disordered" evidence="1">
    <location>
        <begin position="1"/>
        <end position="22"/>
    </location>
</feature>
<evidence type="ECO:0000313" key="3">
    <source>
        <dbReference type="Proteomes" id="UP001165080"/>
    </source>
</evidence>
<feature type="compositionally biased region" description="Basic and acidic residues" evidence="1">
    <location>
        <begin position="229"/>
        <end position="238"/>
    </location>
</feature>
<feature type="region of interest" description="Disordered" evidence="1">
    <location>
        <begin position="81"/>
        <end position="200"/>
    </location>
</feature>
<protein>
    <submittedName>
        <fullName evidence="2">Uncharacterized protein</fullName>
    </submittedName>
</protein>
<dbReference type="EMBL" id="BRXU01000001">
    <property type="protein sequence ID" value="GLC48174.1"/>
    <property type="molecule type" value="Genomic_DNA"/>
</dbReference>
<comment type="caution">
    <text evidence="2">The sequence shown here is derived from an EMBL/GenBank/DDBJ whole genome shotgun (WGS) entry which is preliminary data.</text>
</comment>
<dbReference type="AlphaFoldDB" id="A0A9W6B9N5"/>
<sequence>MRFCADPTPRPRLAATRRRQGWTPAAVRRRLGRGSAGHEARLAAAAPPIPQRCCRRWVLGPLPQPLQAAYSRRAWRGRRTGVTAAAATSHSRCPPQPGRSRPVALGLQSAPEPETKQDPARTLQPAAKFRHTGQQERIRATGQMRQAGWARRRPRQRRWRRRKRRKWRTWRRRPRGPTGPPAGRGGSARGAEHPVQMSPWRRRAAWTAVTTRPAGYAAPGCISSGRTGRRSDGMDRRRASQRRRLQAVALPGTRCHSTADPSNGPAWATMAARLMIKGRQQ</sequence>
<feature type="compositionally biased region" description="Basic residues" evidence="1">
    <location>
        <begin position="150"/>
        <end position="175"/>
    </location>
</feature>
<dbReference type="Proteomes" id="UP001165080">
    <property type="component" value="Unassembled WGS sequence"/>
</dbReference>
<gene>
    <name evidence="2" type="primary">PLESTB000138</name>
    <name evidence="2" type="ORF">PLESTB_000067400</name>
</gene>
<name>A0A9W6B9N5_9CHLO</name>
<reference evidence="2 3" key="1">
    <citation type="journal article" date="2023" name="Commun. Biol.">
        <title>Reorganization of the ancestral sex-determining regions during the evolution of trioecy in Pleodorina starrii.</title>
        <authorList>
            <person name="Takahashi K."/>
            <person name="Suzuki S."/>
            <person name="Kawai-Toyooka H."/>
            <person name="Yamamoto K."/>
            <person name="Hamaji T."/>
            <person name="Ootsuki R."/>
            <person name="Yamaguchi H."/>
            <person name="Kawachi M."/>
            <person name="Higashiyama T."/>
            <person name="Nozaki H."/>
        </authorList>
    </citation>
    <scope>NUCLEOTIDE SEQUENCE [LARGE SCALE GENOMIC DNA]</scope>
    <source>
        <strain evidence="2 3">NIES-4479</strain>
    </source>
</reference>
<feature type="region of interest" description="Disordered" evidence="1">
    <location>
        <begin position="215"/>
        <end position="243"/>
    </location>
</feature>
<proteinExistence type="predicted"/>